<dbReference type="EMBL" id="CP053564">
    <property type="protein sequence ID" value="QJY48144.1"/>
    <property type="molecule type" value="Genomic_DNA"/>
</dbReference>
<dbReference type="RefSeq" id="WP_172161542.1">
    <property type="nucleotide sequence ID" value="NZ_CP053564.1"/>
</dbReference>
<dbReference type="InterPro" id="IPR050312">
    <property type="entry name" value="IolE/XylAMocC-like"/>
</dbReference>
<evidence type="ECO:0000313" key="3">
    <source>
        <dbReference type="Proteomes" id="UP000505377"/>
    </source>
</evidence>
<dbReference type="AlphaFoldDB" id="A0A6M6JJ62"/>
<dbReference type="Gene3D" id="3.20.20.150">
    <property type="entry name" value="Divalent-metal-dependent TIM barrel enzymes"/>
    <property type="match status" value="1"/>
</dbReference>
<dbReference type="KEGG" id="pbro:HOP40_22015"/>
<gene>
    <name evidence="2" type="ORF">HOP40_22015</name>
</gene>
<dbReference type="PANTHER" id="PTHR12110">
    <property type="entry name" value="HYDROXYPYRUVATE ISOMERASE"/>
    <property type="match status" value="1"/>
</dbReference>
<sequence length="254" mass="26404">MLSLAAGTVLDLSPGDAVECAAAAGFPLAGVRIADPRTQARGVEEALRRTGTGLLDVEVVRLAGPLTDAQRELAETAAGLGARFLLTVSEDPDESATVDRLAELADLLGGRTRLALECMAFTAVRTRAAAERIARAVPGAVVLLDPLHLHRAGDRLDDPADPALTGYAQLCDVADPARVPADLAHEARHERLPPGRGGLPLAAFVAGLPAGLPLSVEVQSDVLAELAPRDRAVLVRTAAEAVLRPARDDLTGRN</sequence>
<dbReference type="Proteomes" id="UP000505377">
    <property type="component" value="Chromosome"/>
</dbReference>
<keyword evidence="3" id="KW-1185">Reference proteome</keyword>
<dbReference type="InterPro" id="IPR013022">
    <property type="entry name" value="Xyl_isomerase-like_TIM-brl"/>
</dbReference>
<dbReference type="PANTHER" id="PTHR12110:SF48">
    <property type="entry name" value="BLL3656 PROTEIN"/>
    <property type="match status" value="1"/>
</dbReference>
<reference evidence="2 3" key="1">
    <citation type="submission" date="2020-05" db="EMBL/GenBank/DDBJ databases">
        <authorList>
            <person name="Mo P."/>
        </authorList>
    </citation>
    <scope>NUCLEOTIDE SEQUENCE [LARGE SCALE GENOMIC DNA]</scope>
    <source>
        <strain evidence="2 3">Gen01</strain>
    </source>
</reference>
<dbReference type="Pfam" id="PF01261">
    <property type="entry name" value="AP_endonuc_2"/>
    <property type="match status" value="1"/>
</dbReference>
<dbReference type="GO" id="GO:0016853">
    <property type="term" value="F:isomerase activity"/>
    <property type="evidence" value="ECO:0007669"/>
    <property type="project" value="UniProtKB-KW"/>
</dbReference>
<keyword evidence="2" id="KW-0413">Isomerase</keyword>
<protein>
    <submittedName>
        <fullName evidence="2">Sugar phosphate isomerase/epimerase</fullName>
    </submittedName>
</protein>
<accession>A0A6M6JJ62</accession>
<evidence type="ECO:0000259" key="1">
    <source>
        <dbReference type="Pfam" id="PF01261"/>
    </source>
</evidence>
<dbReference type="InterPro" id="IPR036237">
    <property type="entry name" value="Xyl_isomerase-like_sf"/>
</dbReference>
<dbReference type="SUPFAM" id="SSF51658">
    <property type="entry name" value="Xylose isomerase-like"/>
    <property type="match status" value="1"/>
</dbReference>
<proteinExistence type="predicted"/>
<name>A0A6M6JJ62_9PSEU</name>
<organism evidence="2 3">
    <name type="scientific">Pseudonocardia broussonetiae</name>
    <dbReference type="NCBI Taxonomy" id="2736640"/>
    <lineage>
        <taxon>Bacteria</taxon>
        <taxon>Bacillati</taxon>
        <taxon>Actinomycetota</taxon>
        <taxon>Actinomycetes</taxon>
        <taxon>Pseudonocardiales</taxon>
        <taxon>Pseudonocardiaceae</taxon>
        <taxon>Pseudonocardia</taxon>
    </lineage>
</organism>
<feature type="domain" description="Xylose isomerase-like TIM barrel" evidence="1">
    <location>
        <begin position="71"/>
        <end position="220"/>
    </location>
</feature>
<evidence type="ECO:0000313" key="2">
    <source>
        <dbReference type="EMBL" id="QJY48144.1"/>
    </source>
</evidence>